<evidence type="ECO:0000313" key="1">
    <source>
        <dbReference type="EMBL" id="GGU61748.1"/>
    </source>
</evidence>
<comment type="caution">
    <text evidence="1">The sequence shown here is derived from an EMBL/GenBank/DDBJ whole genome shotgun (WGS) entry which is preliminary data.</text>
</comment>
<protein>
    <submittedName>
        <fullName evidence="1">Uncharacterized protein</fullName>
    </submittedName>
</protein>
<gene>
    <name evidence="1" type="ORF">GCM10010211_28470</name>
</gene>
<accession>A0ABQ2UZW4</accession>
<sequence length="60" mass="6061">MPPFRRGAVWLMLGTAITVLIAGVALSHGLILAGGLVLAGVAGQLVAPAPPTAPDRDHRP</sequence>
<name>A0ABQ2UZW4_9ACTN</name>
<organism evidence="1 2">
    <name type="scientific">Streptomyces albospinus</name>
    <dbReference type="NCBI Taxonomy" id="285515"/>
    <lineage>
        <taxon>Bacteria</taxon>
        <taxon>Bacillati</taxon>
        <taxon>Actinomycetota</taxon>
        <taxon>Actinomycetes</taxon>
        <taxon>Kitasatosporales</taxon>
        <taxon>Streptomycetaceae</taxon>
        <taxon>Streptomyces</taxon>
    </lineage>
</organism>
<dbReference type="EMBL" id="BMRP01000008">
    <property type="protein sequence ID" value="GGU61748.1"/>
    <property type="molecule type" value="Genomic_DNA"/>
</dbReference>
<evidence type="ECO:0000313" key="2">
    <source>
        <dbReference type="Proteomes" id="UP000654471"/>
    </source>
</evidence>
<dbReference type="Proteomes" id="UP000654471">
    <property type="component" value="Unassembled WGS sequence"/>
</dbReference>
<reference evidence="2" key="1">
    <citation type="journal article" date="2019" name="Int. J. Syst. Evol. Microbiol.">
        <title>The Global Catalogue of Microorganisms (GCM) 10K type strain sequencing project: providing services to taxonomists for standard genome sequencing and annotation.</title>
        <authorList>
            <consortium name="The Broad Institute Genomics Platform"/>
            <consortium name="The Broad Institute Genome Sequencing Center for Infectious Disease"/>
            <person name="Wu L."/>
            <person name="Ma J."/>
        </authorList>
    </citation>
    <scope>NUCLEOTIDE SEQUENCE [LARGE SCALE GENOMIC DNA]</scope>
    <source>
        <strain evidence="2">JCM 3399</strain>
    </source>
</reference>
<proteinExistence type="predicted"/>
<keyword evidence="2" id="KW-1185">Reference proteome</keyword>